<dbReference type="AlphaFoldDB" id="A0AAC9J6I5"/>
<dbReference type="RefSeq" id="WP_066045926.1">
    <property type="nucleotide sequence ID" value="NZ_CP018093.1"/>
</dbReference>
<dbReference type="KEGG" id="fhi:FSC454_01000"/>
<gene>
    <name evidence="1" type="ORF">FSC454_01000</name>
</gene>
<keyword evidence="2" id="KW-1185">Reference proteome</keyword>
<reference evidence="1 2" key="1">
    <citation type="submission" date="2016-11" db="EMBL/GenBank/DDBJ databases">
        <authorList>
            <person name="Hagglund E."/>
            <person name="Bystrom M."/>
            <person name="Naslund J."/>
            <person name="Stenberg P."/>
            <person name="Sjodin A."/>
        </authorList>
    </citation>
    <scope>NUCLEOTIDE SEQUENCE [LARGE SCALE GENOMIC DNA]</scope>
    <source>
        <strain evidence="1 2">CCUG 58020</strain>
    </source>
</reference>
<dbReference type="Proteomes" id="UP000182459">
    <property type="component" value="Chromosome"/>
</dbReference>
<organism evidence="1 2">
    <name type="scientific">Francisella hispaniensis FSC454</name>
    <dbReference type="NCBI Taxonomy" id="1088883"/>
    <lineage>
        <taxon>Bacteria</taxon>
        <taxon>Pseudomonadati</taxon>
        <taxon>Pseudomonadota</taxon>
        <taxon>Gammaproteobacteria</taxon>
        <taxon>Thiotrichales</taxon>
        <taxon>Francisellaceae</taxon>
        <taxon>Francisella</taxon>
    </lineage>
</organism>
<dbReference type="EMBL" id="CP018093">
    <property type="protein sequence ID" value="APD49821.1"/>
    <property type="molecule type" value="Genomic_DNA"/>
</dbReference>
<accession>A0AAC9J6I5</accession>
<name>A0AAC9J6I5_9GAMM</name>
<evidence type="ECO:0000313" key="2">
    <source>
        <dbReference type="Proteomes" id="UP000182459"/>
    </source>
</evidence>
<protein>
    <submittedName>
        <fullName evidence="1">Uncharacterized protein</fullName>
    </submittedName>
</protein>
<sequence length="377" mass="44010">MNEELKKIYNYRRLDKVEIDGITISSAIKGERVKLSQRAFITSYEDGFDTIANQFCSLLSLSSASLNKCLVIIHEDNSADLYFNPPMTQIVNLKTATKKGDVITKKDIFDISEVFFKDSITDLTPQEVDKIIFIFREGFRFGIFYDFTKKNNIASLNKEIGNCYKKLHFYEQISFLREEECFDNITADGWFPFIALISSEFSEIIHLYQSEKEASKRNYFLEELFAKKFDSNKILSLTNNWWQKEQFSAKKKFIEAGINCFLEGNYISCLSTLYPIIEGIVGIDYFNQNGRKPKFKELVEYIQEKADIKYSCPNSLAYPREFYDYLNKVVFKNFNLETGDVDLSRHSVLHGYASEEDFNMTRSLQLILTLDQINFYL</sequence>
<evidence type="ECO:0000313" key="1">
    <source>
        <dbReference type="EMBL" id="APD49821.1"/>
    </source>
</evidence>
<proteinExistence type="predicted"/>